<comment type="caution">
    <text evidence="3">The sequence shown here is derived from an EMBL/GenBank/DDBJ whole genome shotgun (WGS) entry which is preliminary data.</text>
</comment>
<evidence type="ECO:0000313" key="4">
    <source>
        <dbReference type="Proteomes" id="UP001595829"/>
    </source>
</evidence>
<feature type="region of interest" description="Disordered" evidence="1">
    <location>
        <begin position="291"/>
        <end position="310"/>
    </location>
</feature>
<name>A0ABV9XAW6_9ACTN</name>
<proteinExistence type="predicted"/>
<feature type="region of interest" description="Disordered" evidence="1">
    <location>
        <begin position="77"/>
        <end position="123"/>
    </location>
</feature>
<organism evidence="3 4">
    <name type="scientific">Streptomyces coeruleoprunus</name>
    <dbReference type="NCBI Taxonomy" id="285563"/>
    <lineage>
        <taxon>Bacteria</taxon>
        <taxon>Bacillati</taxon>
        <taxon>Actinomycetota</taxon>
        <taxon>Actinomycetes</taxon>
        <taxon>Kitasatosporales</taxon>
        <taxon>Streptomycetaceae</taxon>
        <taxon>Streptomyces</taxon>
    </lineage>
</organism>
<evidence type="ECO:0000259" key="2">
    <source>
        <dbReference type="Pfam" id="PF10708"/>
    </source>
</evidence>
<dbReference type="EMBL" id="JBHSJD010000006">
    <property type="protein sequence ID" value="MFC5022286.1"/>
    <property type="molecule type" value="Genomic_DNA"/>
</dbReference>
<feature type="compositionally biased region" description="Low complexity" evidence="1">
    <location>
        <begin position="84"/>
        <end position="105"/>
    </location>
</feature>
<feature type="domain" description="DUF2510" evidence="2">
    <location>
        <begin position="7"/>
        <end position="39"/>
    </location>
</feature>
<dbReference type="Pfam" id="PF10708">
    <property type="entry name" value="DUF2510"/>
    <property type="match status" value="1"/>
</dbReference>
<dbReference type="InterPro" id="IPR018929">
    <property type="entry name" value="DUF2510"/>
</dbReference>
<evidence type="ECO:0000256" key="1">
    <source>
        <dbReference type="SAM" id="MobiDB-lite"/>
    </source>
</evidence>
<reference evidence="4" key="1">
    <citation type="journal article" date="2019" name="Int. J. Syst. Evol. Microbiol.">
        <title>The Global Catalogue of Microorganisms (GCM) 10K type strain sequencing project: providing services to taxonomists for standard genome sequencing and annotation.</title>
        <authorList>
            <consortium name="The Broad Institute Genomics Platform"/>
            <consortium name="The Broad Institute Genome Sequencing Center for Infectious Disease"/>
            <person name="Wu L."/>
            <person name="Ma J."/>
        </authorList>
    </citation>
    <scope>NUCLEOTIDE SEQUENCE [LARGE SCALE GENOMIC DNA]</scope>
    <source>
        <strain evidence="4">CGMCC 4.1648</strain>
    </source>
</reference>
<dbReference type="Proteomes" id="UP001595829">
    <property type="component" value="Unassembled WGS sequence"/>
</dbReference>
<sequence length="310" mass="31517">MSMTTPPGWYPDPSAPTVERWWDGTTWTAHTRPAAGAQPTAVVVPPTRRNGRVVQIAAAAVAVAAVVAAVLVLRPAGDEPPPSGTTAAPGASASGSASATDDPAGPATPSPATPSSGGEDGNLLVDQLNGITLVIPDGWEKPQFGTDGSPTMATVDDYPCPNTPTRYCRHGKVSSRTISSALTTPEAMAREDIAKAAEQAYGADTLGNKPHGGIRSHTVVAARQAVVAGRTGYLVRWQVTTTKGPGGYVQSLVFPSPAGTEQPVVVRFAFDAGPDGPPPALMDEITRGIRPIGSTTGGGVGSSIQPGTNS</sequence>
<keyword evidence="4" id="KW-1185">Reference proteome</keyword>
<accession>A0ABV9XAW6</accession>
<dbReference type="RefSeq" id="WP_345692588.1">
    <property type="nucleotide sequence ID" value="NZ_BAABIT010000001.1"/>
</dbReference>
<gene>
    <name evidence="3" type="ORF">ACFPM3_09085</name>
</gene>
<evidence type="ECO:0000313" key="3">
    <source>
        <dbReference type="EMBL" id="MFC5022286.1"/>
    </source>
</evidence>
<protein>
    <submittedName>
        <fullName evidence="3">DUF2510 domain-containing protein</fullName>
    </submittedName>
</protein>